<dbReference type="InterPro" id="IPR016084">
    <property type="entry name" value="Haem_Oase-like_multi-hlx"/>
</dbReference>
<dbReference type="Pfam" id="PF08543">
    <property type="entry name" value="Phos_pyr_kin"/>
    <property type="match status" value="1"/>
</dbReference>
<protein>
    <recommendedName>
        <fullName evidence="5">Pyridoxamine kinase/Phosphomethylpyrimidine kinase domain-containing protein</fullName>
    </recommendedName>
</protein>
<dbReference type="GO" id="GO:0005829">
    <property type="term" value="C:cytosol"/>
    <property type="evidence" value="ECO:0007669"/>
    <property type="project" value="TreeGrafter"/>
</dbReference>
<dbReference type="InterPro" id="IPR029056">
    <property type="entry name" value="Ribokinase-like"/>
</dbReference>
<dbReference type="NCBIfam" id="TIGR00097">
    <property type="entry name" value="HMP-P_kinase"/>
    <property type="match status" value="1"/>
</dbReference>
<keyword evidence="4" id="KW-1185">Reference proteome</keyword>
<dbReference type="PANTHER" id="PTHR20858:SF17">
    <property type="entry name" value="HYDROXYMETHYLPYRIMIDINE_PHOSPHOMETHYLPYRIMIDINE KINASE THI20-RELATED"/>
    <property type="match status" value="1"/>
</dbReference>
<evidence type="ECO:0000259" key="2">
    <source>
        <dbReference type="Pfam" id="PF08543"/>
    </source>
</evidence>
<dbReference type="CDD" id="cd01169">
    <property type="entry name" value="HMPP_kinase"/>
    <property type="match status" value="1"/>
</dbReference>
<evidence type="ECO:0000259" key="1">
    <source>
        <dbReference type="Pfam" id="PF03070"/>
    </source>
</evidence>
<dbReference type="GO" id="GO:0008902">
    <property type="term" value="F:hydroxymethylpyrimidine kinase activity"/>
    <property type="evidence" value="ECO:0007669"/>
    <property type="project" value="TreeGrafter"/>
</dbReference>
<dbReference type="InterPro" id="IPR013749">
    <property type="entry name" value="PM/HMP-P_kinase-1"/>
</dbReference>
<dbReference type="GO" id="GO:0008972">
    <property type="term" value="F:phosphomethylpyrimidine kinase activity"/>
    <property type="evidence" value="ECO:0007669"/>
    <property type="project" value="InterPro"/>
</dbReference>
<evidence type="ECO:0000313" key="4">
    <source>
        <dbReference type="Proteomes" id="UP000094236"/>
    </source>
</evidence>
<name>A0A1E4TP94_PACTA</name>
<dbReference type="Gene3D" id="3.40.1190.20">
    <property type="match status" value="1"/>
</dbReference>
<dbReference type="SUPFAM" id="SSF48613">
    <property type="entry name" value="Heme oxygenase-like"/>
    <property type="match status" value="1"/>
</dbReference>
<dbReference type="InterPro" id="IPR004305">
    <property type="entry name" value="Thiaminase-2/PQQC"/>
</dbReference>
<accession>A0A1E4TP94</accession>
<dbReference type="CDD" id="cd19367">
    <property type="entry name" value="TenA_C_ScTHI20-like"/>
    <property type="match status" value="1"/>
</dbReference>
<dbReference type="Gene3D" id="1.20.910.10">
    <property type="entry name" value="Heme oxygenase-like"/>
    <property type="match status" value="1"/>
</dbReference>
<dbReference type="PANTHER" id="PTHR20858">
    <property type="entry name" value="PHOSPHOMETHYLPYRIMIDINE KINASE"/>
    <property type="match status" value="1"/>
</dbReference>
<dbReference type="InterPro" id="IPR004399">
    <property type="entry name" value="HMP/HMP-P_kinase_dom"/>
</dbReference>
<dbReference type="AlphaFoldDB" id="A0A1E4TP94"/>
<feature type="domain" description="Pyridoxamine kinase/Phosphomethylpyrimidine kinase" evidence="2">
    <location>
        <begin position="42"/>
        <end position="314"/>
    </location>
</feature>
<organism evidence="3 4">
    <name type="scientific">Pachysolen tannophilus NRRL Y-2460</name>
    <dbReference type="NCBI Taxonomy" id="669874"/>
    <lineage>
        <taxon>Eukaryota</taxon>
        <taxon>Fungi</taxon>
        <taxon>Dikarya</taxon>
        <taxon>Ascomycota</taxon>
        <taxon>Saccharomycotina</taxon>
        <taxon>Pichiomycetes</taxon>
        <taxon>Pachysolenaceae</taxon>
        <taxon>Pachysolen</taxon>
    </lineage>
</organism>
<dbReference type="OrthoDB" id="10028886at2759"/>
<reference evidence="4" key="1">
    <citation type="submission" date="2016-05" db="EMBL/GenBank/DDBJ databases">
        <title>Comparative genomics of biotechnologically important yeasts.</title>
        <authorList>
            <consortium name="DOE Joint Genome Institute"/>
            <person name="Riley R."/>
            <person name="Haridas S."/>
            <person name="Wolfe K.H."/>
            <person name="Lopes M.R."/>
            <person name="Hittinger C.T."/>
            <person name="Goker M."/>
            <person name="Salamov A."/>
            <person name="Wisecaver J."/>
            <person name="Long T.M."/>
            <person name="Aerts A.L."/>
            <person name="Barry K."/>
            <person name="Choi C."/>
            <person name="Clum A."/>
            <person name="Coughlan A.Y."/>
            <person name="Deshpande S."/>
            <person name="Douglass A.P."/>
            <person name="Hanson S.J."/>
            <person name="Klenk H.-P."/>
            <person name="Labutti K."/>
            <person name="Lapidus A."/>
            <person name="Lindquist E."/>
            <person name="Lipzen A."/>
            <person name="Meier-Kolthoff J.P."/>
            <person name="Ohm R.A."/>
            <person name="Otillar R.P."/>
            <person name="Pangilinan J."/>
            <person name="Peng Y."/>
            <person name="Rokas A."/>
            <person name="Rosa C.A."/>
            <person name="Scheuner C."/>
            <person name="Sibirny A.A."/>
            <person name="Slot J.C."/>
            <person name="Stielow J.B."/>
            <person name="Sun H."/>
            <person name="Kurtzman C.P."/>
            <person name="Blackwell M."/>
            <person name="Grigoriev I.V."/>
            <person name="Jeffries T.W."/>
        </authorList>
    </citation>
    <scope>NUCLEOTIDE SEQUENCE [LARGE SCALE GENOMIC DNA]</scope>
    <source>
        <strain evidence="4">NRRL Y-2460</strain>
    </source>
</reference>
<dbReference type="Proteomes" id="UP000094236">
    <property type="component" value="Unassembled WGS sequence"/>
</dbReference>
<evidence type="ECO:0008006" key="5">
    <source>
        <dbReference type="Google" id="ProtNLM"/>
    </source>
</evidence>
<evidence type="ECO:0000313" key="3">
    <source>
        <dbReference type="EMBL" id="ODV93539.1"/>
    </source>
</evidence>
<dbReference type="EMBL" id="KV454018">
    <property type="protein sequence ID" value="ODV93539.1"/>
    <property type="molecule type" value="Genomic_DNA"/>
</dbReference>
<dbReference type="GO" id="GO:0009228">
    <property type="term" value="P:thiamine biosynthetic process"/>
    <property type="evidence" value="ECO:0007669"/>
    <property type="project" value="InterPro"/>
</dbReference>
<dbReference type="STRING" id="669874.A0A1E4TP94"/>
<feature type="domain" description="Thiaminase-2/PQQC" evidence="1">
    <location>
        <begin position="349"/>
        <end position="563"/>
    </location>
</feature>
<gene>
    <name evidence="3" type="ORF">PACTADRAFT_5317</name>
</gene>
<dbReference type="SUPFAM" id="SSF53613">
    <property type="entry name" value="Ribokinase-like"/>
    <property type="match status" value="1"/>
</dbReference>
<sequence>MLTAASTDLKTIDLTNVPKAPFIHNQAVSDRLPTVLTVAGSDSSGGAGIEADLKTITSHKCYGLTCINSLTAQNTIGVNDSFQIPFEFLIKILDANFKDIDIDVIKTGMLTVDCILALKETILKYGYSNPLVIDPVMVSTSGYELTAQKNIKLLIEELFPYVTLITPNFIEATTILSIVDTDFESEENKANYYKNFKANTVDDIFGMCFKLSKFTKVKNVLLKGGHIPWKDENNNDSYITDVLYQSDSGKFSLFKSNFSNSQNTHGTGCTLASSIASNLAKKLSLVDAIGNAINYVQNGITHSGNIGHGHGPLNHCYAISRKDLEFDFDESFIKIPFEKGEFLQYLINHPSIKDVWNDYIHHKFIHKVADLSLPKSHFLNFLKQDSCYLLNYARVHSLASSIAPDISSIEMEAQILLECTTEVDKHTAKLAKLGISAEELSLTKMNQACQNYNNYLMNIGKNEGDWLEINIALAPCLHGYKYASIFGQSIFKGIIENDDKSQLFNFWLQEYTSEEYLQACTRGDKIINDHCFNQDGYISLKKLEKLIKIFKDVTELEIKFWDEFL</sequence>
<dbReference type="Pfam" id="PF03070">
    <property type="entry name" value="TENA_THI-4"/>
    <property type="match status" value="1"/>
</dbReference>
<proteinExistence type="predicted"/>